<feature type="region of interest" description="Disordered" evidence="1">
    <location>
        <begin position="1"/>
        <end position="21"/>
    </location>
</feature>
<reference evidence="2 3" key="1">
    <citation type="journal article" date="2023" name="Plants (Basel)">
        <title>Bridging the Gap: Combining Genomics and Transcriptomics Approaches to Understand Stylosanthes scabra, an Orphan Legume from the Brazilian Caatinga.</title>
        <authorList>
            <person name="Ferreira-Neto J.R.C."/>
            <person name="da Silva M.D."/>
            <person name="Binneck E."/>
            <person name="de Melo N.F."/>
            <person name="da Silva R.H."/>
            <person name="de Melo A.L.T.M."/>
            <person name="Pandolfi V."/>
            <person name="Bustamante F.O."/>
            <person name="Brasileiro-Vidal A.C."/>
            <person name="Benko-Iseppon A.M."/>
        </authorList>
    </citation>
    <scope>NUCLEOTIDE SEQUENCE [LARGE SCALE GENOMIC DNA]</scope>
    <source>
        <tissue evidence="2">Leaves</tissue>
    </source>
</reference>
<comment type="caution">
    <text evidence="2">The sequence shown here is derived from an EMBL/GenBank/DDBJ whole genome shotgun (WGS) entry which is preliminary data.</text>
</comment>
<keyword evidence="3" id="KW-1185">Reference proteome</keyword>
<evidence type="ECO:0000256" key="1">
    <source>
        <dbReference type="SAM" id="MobiDB-lite"/>
    </source>
</evidence>
<dbReference type="EMBL" id="JASCZI010242020">
    <property type="protein sequence ID" value="MED6209110.1"/>
    <property type="molecule type" value="Genomic_DNA"/>
</dbReference>
<evidence type="ECO:0000313" key="3">
    <source>
        <dbReference type="Proteomes" id="UP001341840"/>
    </source>
</evidence>
<proteinExistence type="predicted"/>
<gene>
    <name evidence="2" type="ORF">PIB30_051485</name>
</gene>
<sequence length="64" mass="7304">MSRKKKRKIPRRMADGRMARRQILPTTSSLQTSLLPAALLRAVLDFADDQIRGLDRSPICTEDH</sequence>
<name>A0ABU6YFC2_9FABA</name>
<evidence type="ECO:0000313" key="2">
    <source>
        <dbReference type="EMBL" id="MED6209110.1"/>
    </source>
</evidence>
<accession>A0ABU6YFC2</accession>
<organism evidence="2 3">
    <name type="scientific">Stylosanthes scabra</name>
    <dbReference type="NCBI Taxonomy" id="79078"/>
    <lineage>
        <taxon>Eukaryota</taxon>
        <taxon>Viridiplantae</taxon>
        <taxon>Streptophyta</taxon>
        <taxon>Embryophyta</taxon>
        <taxon>Tracheophyta</taxon>
        <taxon>Spermatophyta</taxon>
        <taxon>Magnoliopsida</taxon>
        <taxon>eudicotyledons</taxon>
        <taxon>Gunneridae</taxon>
        <taxon>Pentapetalae</taxon>
        <taxon>rosids</taxon>
        <taxon>fabids</taxon>
        <taxon>Fabales</taxon>
        <taxon>Fabaceae</taxon>
        <taxon>Papilionoideae</taxon>
        <taxon>50 kb inversion clade</taxon>
        <taxon>dalbergioids sensu lato</taxon>
        <taxon>Dalbergieae</taxon>
        <taxon>Pterocarpus clade</taxon>
        <taxon>Stylosanthes</taxon>
    </lineage>
</organism>
<protein>
    <submittedName>
        <fullName evidence="2">Uncharacterized protein</fullName>
    </submittedName>
</protein>
<dbReference type="Proteomes" id="UP001341840">
    <property type="component" value="Unassembled WGS sequence"/>
</dbReference>
<feature type="non-terminal residue" evidence="2">
    <location>
        <position position="64"/>
    </location>
</feature>
<feature type="compositionally biased region" description="Basic residues" evidence="1">
    <location>
        <begin position="1"/>
        <end position="11"/>
    </location>
</feature>